<name>A0A3R7J230_9STRA</name>
<keyword evidence="5" id="KW-1185">Reference proteome</keyword>
<dbReference type="EMBL" id="JPWV03000027">
    <property type="protein sequence ID" value="KAG2529600.1"/>
    <property type="molecule type" value="Genomic_DNA"/>
</dbReference>
<organism evidence="3 6">
    <name type="scientific">Phytophthora kernoviae</name>
    <dbReference type="NCBI Taxonomy" id="325452"/>
    <lineage>
        <taxon>Eukaryota</taxon>
        <taxon>Sar</taxon>
        <taxon>Stramenopiles</taxon>
        <taxon>Oomycota</taxon>
        <taxon>Peronosporomycetes</taxon>
        <taxon>Peronosporales</taxon>
        <taxon>Peronosporaceae</taxon>
        <taxon>Phytophthora</taxon>
    </lineage>
</organism>
<evidence type="ECO:0000313" key="1">
    <source>
        <dbReference type="EMBL" id="KAG2529600.1"/>
    </source>
</evidence>
<proteinExistence type="predicted"/>
<dbReference type="Proteomes" id="UP000285883">
    <property type="component" value="Unassembled WGS sequence"/>
</dbReference>
<reference evidence="5 6" key="2">
    <citation type="submission" date="2018-07" db="EMBL/GenBank/DDBJ databases">
        <title>Genome sequencing of oomycete isolates from Chile give support for New Zealand origin for Phytophthora kernoviae and make available the first Nothophytophthora sp. genome.</title>
        <authorList>
            <person name="Studholme D.J."/>
            <person name="Sanfuentes E."/>
            <person name="Panda P."/>
            <person name="Hill R."/>
            <person name="Sambles C."/>
            <person name="Grant M."/>
            <person name="Williams N.M."/>
            <person name="Mcdougal R.L."/>
        </authorList>
    </citation>
    <scope>NUCLEOTIDE SEQUENCE [LARGE SCALE GENOMIC DNA]</scope>
    <source>
        <strain evidence="3">Chile2</strain>
        <strain evidence="4">Chile4</strain>
    </source>
</reference>
<dbReference type="Proteomes" id="UP000792063">
    <property type="component" value="Unassembled WGS sequence"/>
</dbReference>
<gene>
    <name evidence="3" type="ORF">BBI17_001183</name>
    <name evidence="4" type="ORF">BBO99_00001328</name>
    <name evidence="1" type="ORF">JM16_001984</name>
    <name evidence="2" type="ORF">JM18_001160</name>
</gene>
<dbReference type="Proteomes" id="UP000785171">
    <property type="component" value="Unassembled WGS sequence"/>
</dbReference>
<sequence length="152" mass="17442">MADRNWANEIKFVTYRSASEAATQQFNIVQKINDDTYLIAREKVDPDNEGGIVRLLYLRFRLFEANGSYAVVTQSVPQDRSLSGGSPEKIWANDVCMWNHFTPITDANGEEYCEIHLTGRHHRTSHRKAKFPGDSKTPRLIWKTVVTLQDDI</sequence>
<accession>A0A3R7J230</accession>
<dbReference type="EMBL" id="MAYM02001859">
    <property type="protein sequence ID" value="RLN10270.1"/>
    <property type="molecule type" value="Genomic_DNA"/>
</dbReference>
<evidence type="ECO:0000313" key="6">
    <source>
        <dbReference type="Proteomes" id="UP000285883"/>
    </source>
</evidence>
<dbReference type="EMBL" id="MBDN02000019">
    <property type="protein sequence ID" value="RLN84402.1"/>
    <property type="molecule type" value="Genomic_DNA"/>
</dbReference>
<evidence type="ECO:0000313" key="4">
    <source>
        <dbReference type="EMBL" id="RLN84402.1"/>
    </source>
</evidence>
<dbReference type="Proteomes" id="UP000285624">
    <property type="component" value="Unassembled WGS sequence"/>
</dbReference>
<evidence type="ECO:0000313" key="5">
    <source>
        <dbReference type="Proteomes" id="UP000285624"/>
    </source>
</evidence>
<evidence type="ECO:0000313" key="2">
    <source>
        <dbReference type="EMBL" id="KAG2530784.1"/>
    </source>
</evidence>
<dbReference type="EMBL" id="JPWU03000026">
    <property type="protein sequence ID" value="KAG2530784.1"/>
    <property type="molecule type" value="Genomic_DNA"/>
</dbReference>
<protein>
    <submittedName>
        <fullName evidence="3">Uncharacterized protein</fullName>
    </submittedName>
</protein>
<reference evidence="1" key="1">
    <citation type="journal article" date="2015" name="Genom Data">
        <title>Genome sequences of six Phytophthora species associated with forests in New Zealand.</title>
        <authorList>
            <person name="Studholme D.J."/>
            <person name="McDougal R.L."/>
            <person name="Sambles C."/>
            <person name="Hansen E."/>
            <person name="Hardy G."/>
            <person name="Grant M."/>
            <person name="Ganley R.J."/>
            <person name="Williams N.M."/>
        </authorList>
    </citation>
    <scope>NUCLEOTIDE SEQUENCE</scope>
    <source>
        <strain evidence="1">NZFS 2646</strain>
        <strain evidence="2">NZFS 3630</strain>
    </source>
</reference>
<reference evidence="1" key="3">
    <citation type="submission" date="2020-06" db="EMBL/GenBank/DDBJ databases">
        <authorList>
            <person name="Studholme D.J."/>
        </authorList>
    </citation>
    <scope>NUCLEOTIDE SEQUENCE</scope>
    <source>
        <strain evidence="1">NZFS 2646</strain>
        <strain evidence="2">NZFS 3630</strain>
    </source>
</reference>
<evidence type="ECO:0000313" key="3">
    <source>
        <dbReference type="EMBL" id="RLN10270.1"/>
    </source>
</evidence>
<dbReference type="AlphaFoldDB" id="A0A3R7J230"/>
<comment type="caution">
    <text evidence="3">The sequence shown here is derived from an EMBL/GenBank/DDBJ whole genome shotgun (WGS) entry which is preliminary data.</text>
</comment>